<dbReference type="InterPro" id="IPR036770">
    <property type="entry name" value="Ankyrin_rpt-contain_sf"/>
</dbReference>
<gene>
    <name evidence="4" type="ORF">VaNZ11_008553</name>
</gene>
<reference evidence="4 5" key="1">
    <citation type="journal article" date="2023" name="IScience">
        <title>Expanded male sex-determining region conserved during the evolution of homothallism in the green alga Volvox.</title>
        <authorList>
            <person name="Yamamoto K."/>
            <person name="Matsuzaki R."/>
            <person name="Mahakham W."/>
            <person name="Heman W."/>
            <person name="Sekimoto H."/>
            <person name="Kawachi M."/>
            <person name="Minakuchi Y."/>
            <person name="Toyoda A."/>
            <person name="Nozaki H."/>
        </authorList>
    </citation>
    <scope>NUCLEOTIDE SEQUENCE [LARGE SCALE GENOMIC DNA]</scope>
    <source>
        <strain evidence="4 5">NIES-4468</strain>
    </source>
</reference>
<dbReference type="EMBL" id="BSDZ01000022">
    <property type="protein sequence ID" value="GLI65150.1"/>
    <property type="molecule type" value="Genomic_DNA"/>
</dbReference>
<dbReference type="Proteomes" id="UP001165090">
    <property type="component" value="Unassembled WGS sequence"/>
</dbReference>
<feature type="repeat" description="ANK" evidence="1">
    <location>
        <begin position="137"/>
        <end position="169"/>
    </location>
</feature>
<dbReference type="PROSITE" id="PS50088">
    <property type="entry name" value="ANK_REPEAT"/>
    <property type="match status" value="3"/>
</dbReference>
<keyword evidence="5" id="KW-1185">Reference proteome</keyword>
<dbReference type="PROSITE" id="PS50297">
    <property type="entry name" value="ANK_REP_REGION"/>
    <property type="match status" value="3"/>
</dbReference>
<dbReference type="Pfam" id="PF00850">
    <property type="entry name" value="Hist_deacetyl"/>
    <property type="match status" value="2"/>
</dbReference>
<accession>A0ABQ5S6F8</accession>
<dbReference type="InterPro" id="IPR023696">
    <property type="entry name" value="Ureohydrolase_dom_sf"/>
</dbReference>
<feature type="non-terminal residue" evidence="4">
    <location>
        <position position="1045"/>
    </location>
</feature>
<dbReference type="InterPro" id="IPR002110">
    <property type="entry name" value="Ankyrin_rpt"/>
</dbReference>
<dbReference type="SUPFAM" id="SSF52768">
    <property type="entry name" value="Arginase/deacetylase"/>
    <property type="match status" value="2"/>
</dbReference>
<dbReference type="InterPro" id="IPR037138">
    <property type="entry name" value="His_deacetylse_dom_sf"/>
</dbReference>
<dbReference type="SMART" id="SM00248">
    <property type="entry name" value="ANK"/>
    <property type="match status" value="7"/>
</dbReference>
<dbReference type="SUPFAM" id="SSF48403">
    <property type="entry name" value="Ankyrin repeat"/>
    <property type="match status" value="1"/>
</dbReference>
<evidence type="ECO:0000313" key="5">
    <source>
        <dbReference type="Proteomes" id="UP001165090"/>
    </source>
</evidence>
<feature type="repeat" description="ANK" evidence="1">
    <location>
        <begin position="314"/>
        <end position="343"/>
    </location>
</feature>
<feature type="domain" description="Histone deacetylase" evidence="3">
    <location>
        <begin position="468"/>
        <end position="637"/>
    </location>
</feature>
<sequence>MSESTGSGYDEEEGSISMALHNAAEVGDVNTLERLLGLTDEAGVGLPLGALFRRLVNSTDRNECTPLHVAIIHGHPACVSALLRAHASPSKPCDGGTPLALATCLGLGTCEERAAAGLEIVRALLAAGADPYDKDDGGRTALHWAACSCRTSLVSLLLAGAADIQRSRAAAMAADSAVALPGMEKLLPQTERPEHILAVADHDGFTPLHLAAKFGHAEVVTQLLRAAEESAAAAVAAGEELAKAAAAAAEAVATAEAAAAAKVASSGGAGGGGTDVLVSLAPPSLAELPSAATLASLMPVSDLASMLRPKTRQDGHTALHLAALYGRTAAILEILRALAPGGAVLGPALAAADKKGRTAADLARRRGHVALAEMLVEAAAIKGPPPAGTPAGAAAAPAADAAAPAPPLRTLLLAPEECLLHRTAPEPIVRSDSEPPPENVSRLHVLTNPDTGILHNGEFSDLEWRTSGIPQAAMVDVLRCHDWSYVRRVIQACDAIVDSPVCVGSLDHDTAISRHTMRAALVAAGAVCAAVDEVVAGRVRNAFCAVRPPGHHAGPCGIVTNPNDSHGSHGFCILSNVAIGAAYAMAVHRHAGIRRVAIVDFDVHHGNGTQACVLNTAPSIRTLSLRTPYSDGQQHFPVYKPWLGDGDAHNIFFASVQGFGRRGSSGGWFYPGSGATADSTIVTSLKPPGKEDSVSPATAATTTTTAAASGGGTSPEGTAAAAAAAGLNAAAAAAANAAASANGAVAAVVNGNGAPTVATGTGIPEDPDGEFRGSYDVTVVGGPRIINVGIPGPGGKPRMWRRAWRDKILPALANFKPDIILVSAGFDAHKKEDLNLRYVGVTEADYEWLTGQIVEVANACCMGRVVSVLEGGYNLRGGPLGSAFARSVAAHVRALAAPCIAKYEPLEAEAERAAEKALEARKAAKAAALAAGIIPPASLATPRSSLPTPRAFPADVAVADGGNGAAPMDTDPEPGAAGTEGRAVVADATAGAAPTDSLAAPTIGEEPPAKRRRRPVDYAALNAQIEKEQQEPPAREGATYDGVPP</sequence>
<feature type="domain" description="Histone deacetylase" evidence="3">
    <location>
        <begin position="785"/>
        <end position="877"/>
    </location>
</feature>
<proteinExistence type="predicted"/>
<feature type="compositionally biased region" description="Basic and acidic residues" evidence="2">
    <location>
        <begin position="1025"/>
        <end position="1034"/>
    </location>
</feature>
<comment type="caution">
    <text evidence="4">The sequence shown here is derived from an EMBL/GenBank/DDBJ whole genome shotgun (WGS) entry which is preliminary data.</text>
</comment>
<dbReference type="PANTHER" id="PTHR10625">
    <property type="entry name" value="HISTONE DEACETYLASE HDAC1-RELATED"/>
    <property type="match status" value="1"/>
</dbReference>
<keyword evidence="1" id="KW-0040">ANK repeat</keyword>
<dbReference type="Pfam" id="PF12796">
    <property type="entry name" value="Ank_2"/>
    <property type="match status" value="2"/>
</dbReference>
<dbReference type="Gene3D" id="1.25.40.20">
    <property type="entry name" value="Ankyrin repeat-containing domain"/>
    <property type="match status" value="3"/>
</dbReference>
<feature type="region of interest" description="Disordered" evidence="2">
    <location>
        <begin position="680"/>
        <end position="718"/>
    </location>
</feature>
<name>A0ABQ5S6F8_9CHLO</name>
<feature type="compositionally biased region" description="Low complexity" evidence="2">
    <location>
        <begin position="983"/>
        <end position="996"/>
    </location>
</feature>
<organism evidence="4 5">
    <name type="scientific">Volvox africanus</name>
    <dbReference type="NCBI Taxonomy" id="51714"/>
    <lineage>
        <taxon>Eukaryota</taxon>
        <taxon>Viridiplantae</taxon>
        <taxon>Chlorophyta</taxon>
        <taxon>core chlorophytes</taxon>
        <taxon>Chlorophyceae</taxon>
        <taxon>CS clade</taxon>
        <taxon>Chlamydomonadales</taxon>
        <taxon>Volvocaceae</taxon>
        <taxon>Volvox</taxon>
    </lineage>
</organism>
<dbReference type="PANTHER" id="PTHR10625:SF26">
    <property type="entry name" value="HISTONE DEACETYLASE DOMAIN-CONTAINING PROTEIN"/>
    <property type="match status" value="1"/>
</dbReference>
<evidence type="ECO:0000256" key="2">
    <source>
        <dbReference type="SAM" id="MobiDB-lite"/>
    </source>
</evidence>
<feature type="compositionally biased region" description="Low complexity" evidence="2">
    <location>
        <begin position="694"/>
        <end position="708"/>
    </location>
</feature>
<feature type="repeat" description="ANK" evidence="1">
    <location>
        <begin position="203"/>
        <end position="225"/>
    </location>
</feature>
<dbReference type="Gene3D" id="3.40.800.20">
    <property type="entry name" value="Histone deacetylase domain"/>
    <property type="match status" value="2"/>
</dbReference>
<dbReference type="InterPro" id="IPR023801">
    <property type="entry name" value="His_deacetylse_dom"/>
</dbReference>
<evidence type="ECO:0000256" key="1">
    <source>
        <dbReference type="PROSITE-ProRule" id="PRU00023"/>
    </source>
</evidence>
<protein>
    <recommendedName>
        <fullName evidence="3">Histone deacetylase domain-containing protein</fullName>
    </recommendedName>
</protein>
<evidence type="ECO:0000259" key="3">
    <source>
        <dbReference type="Pfam" id="PF00850"/>
    </source>
</evidence>
<feature type="region of interest" description="Disordered" evidence="2">
    <location>
        <begin position="939"/>
        <end position="1045"/>
    </location>
</feature>
<evidence type="ECO:0000313" key="4">
    <source>
        <dbReference type="EMBL" id="GLI65150.1"/>
    </source>
</evidence>